<sequence length="338" mass="37082">MNPSGSIHPRYAGLPDTAVNSEVMASKYAAEVSKLGVEEDKDFILGAMEEWASHFRDEGLTVSNKHLAVFGELSLILQNAGKGDMTGKFAVTISEALKASLLEGRSASISVERLDIISDNFLRGLDGLKKATEAILAAVPRRSVKASRKTRPSPIVKSQDEAHYEKAKEGEPGESSKGGYEKMEEDAEEPKQVASDIMEEGNKDTKTKEHDTAVTIDAMKSKVRAHYSDTEFDSFDDHKKITLVYYYIESILGVSKALIQQDPDMRQMLFDIVDKRRVIRTCNIAKEMALTLADMEEAVDEAADALRACGHIYGKYKGEIIKDGSRPILSVASVISSG</sequence>
<gene>
    <name evidence="2" type="primary">P</name>
</gene>
<feature type="region of interest" description="Disordered" evidence="1">
    <location>
        <begin position="141"/>
        <end position="194"/>
    </location>
</feature>
<feature type="compositionally biased region" description="Basic residues" evidence="1">
    <location>
        <begin position="142"/>
        <end position="151"/>
    </location>
</feature>
<proteinExistence type="predicted"/>
<name>A0AAU6MW43_9RHAB</name>
<accession>A0AAU6MW43</accession>
<reference evidence="2" key="1">
    <citation type="submission" date="2023-04" db="EMBL/GenBank/DDBJ databases">
        <title>Identification and first genome annotation of Beet Leaf curl Virus, a novel Betanucleorhabdovirus infecting sugar beet in Iran.</title>
        <authorList>
            <person name="Zakiaghl M."/>
            <person name="Mehrabi-Nasab A.-R."/>
            <person name="Mehrvar M."/>
            <person name="Izadpanah K."/>
            <person name="Afsharifar A."/>
        </authorList>
    </citation>
    <scope>NUCLEOTIDE SEQUENCE</scope>
    <source>
        <strain evidence="2">Fariman</strain>
    </source>
</reference>
<evidence type="ECO:0000313" key="2">
    <source>
        <dbReference type="EMBL" id="WVS23515.1"/>
    </source>
</evidence>
<protein>
    <submittedName>
        <fullName evidence="2">Phosphoprotein</fullName>
    </submittedName>
</protein>
<organism evidence="2">
    <name type="scientific">Beet leaf curl betanucleorhabdovirus</name>
    <dbReference type="NCBI Taxonomy" id="3118959"/>
    <lineage>
        <taxon>Viruses</taxon>
        <taxon>Riboviria</taxon>
        <taxon>Orthornavirae</taxon>
        <taxon>Negarnaviricota</taxon>
        <taxon>Haploviricotina</taxon>
        <taxon>Monjiviricetes</taxon>
        <taxon>Mononegavirales</taxon>
        <taxon>Rhabdoviridae</taxon>
        <taxon>Betarhabdovirinae</taxon>
        <taxon>Betanucleorhabdovirus</taxon>
    </lineage>
</organism>
<dbReference type="EMBL" id="OQ784673">
    <property type="protein sequence ID" value="WVS23515.1"/>
    <property type="molecule type" value="Viral_cRNA"/>
</dbReference>
<evidence type="ECO:0000256" key="1">
    <source>
        <dbReference type="SAM" id="MobiDB-lite"/>
    </source>
</evidence>
<feature type="compositionally biased region" description="Basic and acidic residues" evidence="1">
    <location>
        <begin position="158"/>
        <end position="171"/>
    </location>
</feature>